<dbReference type="Gene3D" id="3.90.70.40">
    <property type="match status" value="1"/>
</dbReference>
<evidence type="ECO:0000256" key="6">
    <source>
        <dbReference type="ARBA" id="ARBA00022801"/>
    </source>
</evidence>
<reference evidence="15" key="1">
    <citation type="journal article" date="2024" name="IScience">
        <title>Strigolactones Initiate the Formation of Haustorium-like Structures in Castilleja.</title>
        <authorList>
            <person name="Buerger M."/>
            <person name="Peterson D."/>
            <person name="Chory J."/>
        </authorList>
    </citation>
    <scope>NUCLEOTIDE SEQUENCE [LARGE SCALE GENOMIC DNA]</scope>
</reference>
<name>A0ABD3DGG8_9LAMI</name>
<evidence type="ECO:0000256" key="1">
    <source>
        <dbReference type="ARBA" id="ARBA00000707"/>
    </source>
</evidence>
<keyword evidence="6 11" id="KW-0378">Hydrolase</keyword>
<feature type="region of interest" description="Disordered" evidence="12">
    <location>
        <begin position="234"/>
        <end position="301"/>
    </location>
</feature>
<keyword evidence="4" id="KW-0645">Protease</keyword>
<organism evidence="14 15">
    <name type="scientific">Castilleja foliolosa</name>
    <dbReference type="NCBI Taxonomy" id="1961234"/>
    <lineage>
        <taxon>Eukaryota</taxon>
        <taxon>Viridiplantae</taxon>
        <taxon>Streptophyta</taxon>
        <taxon>Embryophyta</taxon>
        <taxon>Tracheophyta</taxon>
        <taxon>Spermatophyta</taxon>
        <taxon>Magnoliopsida</taxon>
        <taxon>eudicotyledons</taxon>
        <taxon>Gunneridae</taxon>
        <taxon>Pentapetalae</taxon>
        <taxon>asterids</taxon>
        <taxon>lamiids</taxon>
        <taxon>Lamiales</taxon>
        <taxon>Orobanchaceae</taxon>
        <taxon>Pedicularideae</taxon>
        <taxon>Castillejinae</taxon>
        <taxon>Castilleja</taxon>
    </lineage>
</organism>
<dbReference type="PANTHER" id="PTHR14159">
    <property type="entry name" value="ATAXIN-3-RELATED"/>
    <property type="match status" value="1"/>
</dbReference>
<dbReference type="Gene3D" id="1.10.287.10">
    <property type="entry name" value="S15/NS1, RNA-binding"/>
    <property type="match status" value="1"/>
</dbReference>
<comment type="caution">
    <text evidence="14">The sequence shown here is derived from an EMBL/GenBank/DDBJ whole genome shotgun (WGS) entry which is preliminary data.</text>
</comment>
<evidence type="ECO:0000256" key="3">
    <source>
        <dbReference type="ARBA" id="ARBA00012759"/>
    </source>
</evidence>
<keyword evidence="8" id="KW-0805">Transcription regulation</keyword>
<evidence type="ECO:0000256" key="2">
    <source>
        <dbReference type="ARBA" id="ARBA00004123"/>
    </source>
</evidence>
<keyword evidence="15" id="KW-1185">Reference proteome</keyword>
<evidence type="ECO:0000256" key="9">
    <source>
        <dbReference type="ARBA" id="ARBA00023163"/>
    </source>
</evidence>
<dbReference type="PRINTS" id="PR01233">
    <property type="entry name" value="JOSEPHIN"/>
</dbReference>
<keyword evidence="9" id="KW-0804">Transcription</keyword>
<evidence type="ECO:0000256" key="10">
    <source>
        <dbReference type="ARBA" id="ARBA00023242"/>
    </source>
</evidence>
<evidence type="ECO:0000259" key="13">
    <source>
        <dbReference type="PROSITE" id="PS50957"/>
    </source>
</evidence>
<feature type="active site" evidence="11">
    <location>
        <position position="130"/>
    </location>
</feature>
<dbReference type="FunFam" id="3.90.70.40:FF:000004">
    <property type="entry name" value="ataxin-3 homolog"/>
    <property type="match status" value="1"/>
</dbReference>
<dbReference type="PANTHER" id="PTHR14159:SF0">
    <property type="entry name" value="ATAXIN-3-RELATED"/>
    <property type="match status" value="1"/>
</dbReference>
<dbReference type="Proteomes" id="UP001632038">
    <property type="component" value="Unassembled WGS sequence"/>
</dbReference>
<dbReference type="PROSITE" id="PS50957">
    <property type="entry name" value="JOSEPHIN"/>
    <property type="match status" value="1"/>
</dbReference>
<dbReference type="EC" id="3.4.19.12" evidence="3"/>
<gene>
    <name evidence="14" type="ORF">CASFOL_015679</name>
</gene>
<dbReference type="GO" id="GO:0004843">
    <property type="term" value="F:cysteine-type deubiquitinase activity"/>
    <property type="evidence" value="ECO:0007669"/>
    <property type="project" value="UniProtKB-EC"/>
</dbReference>
<feature type="domain" description="Josephin" evidence="13">
    <location>
        <begin position="2"/>
        <end position="176"/>
    </location>
</feature>
<keyword evidence="7" id="KW-0788">Thiol protease</keyword>
<evidence type="ECO:0000313" key="14">
    <source>
        <dbReference type="EMBL" id="KAL3640711.1"/>
    </source>
</evidence>
<dbReference type="InterPro" id="IPR033865">
    <property type="entry name" value="Ataxin-3"/>
</dbReference>
<accession>A0ABD3DGG8</accession>
<evidence type="ECO:0000256" key="7">
    <source>
        <dbReference type="ARBA" id="ARBA00022807"/>
    </source>
</evidence>
<feature type="active site" evidence="11">
    <location>
        <position position="15"/>
    </location>
</feature>
<comment type="catalytic activity">
    <reaction evidence="1">
        <text>Thiol-dependent hydrolysis of ester, thioester, amide, peptide and isopeptide bonds formed by the C-terminal Gly of ubiquitin (a 76-residue protein attached to proteins as an intracellular targeting signal).</text>
        <dbReference type="EC" id="3.4.19.12"/>
    </reaction>
</comment>
<evidence type="ECO:0000313" key="15">
    <source>
        <dbReference type="Proteomes" id="UP001632038"/>
    </source>
</evidence>
<protein>
    <recommendedName>
        <fullName evidence="3">ubiquitinyl hydrolase 1</fullName>
        <ecNumber evidence="3">3.4.19.12</ecNumber>
    </recommendedName>
</protein>
<dbReference type="GO" id="GO:0005634">
    <property type="term" value="C:nucleus"/>
    <property type="evidence" value="ECO:0007669"/>
    <property type="project" value="UniProtKB-SubCell"/>
</dbReference>
<proteinExistence type="predicted"/>
<keyword evidence="5" id="KW-0833">Ubl conjugation pathway</keyword>
<evidence type="ECO:0000256" key="8">
    <source>
        <dbReference type="ARBA" id="ARBA00023015"/>
    </source>
</evidence>
<dbReference type="EMBL" id="JAVIJP010000017">
    <property type="protein sequence ID" value="KAL3640711.1"/>
    <property type="molecule type" value="Genomic_DNA"/>
</dbReference>
<dbReference type="Pfam" id="PF02099">
    <property type="entry name" value="Josephin"/>
    <property type="match status" value="1"/>
</dbReference>
<comment type="subcellular location">
    <subcellularLocation>
        <location evidence="2">Nucleus</location>
    </subcellularLocation>
</comment>
<evidence type="ECO:0000256" key="5">
    <source>
        <dbReference type="ARBA" id="ARBA00022786"/>
    </source>
</evidence>
<dbReference type="GO" id="GO:0006508">
    <property type="term" value="P:proteolysis"/>
    <property type="evidence" value="ECO:0007669"/>
    <property type="project" value="UniProtKB-KW"/>
</dbReference>
<feature type="compositionally biased region" description="Polar residues" evidence="12">
    <location>
        <begin position="248"/>
        <end position="259"/>
    </location>
</feature>
<sequence length="301" mass="34232">MGTLLYHEKQHLKLCALHCLNALLQAPVFSKFSLSAIASDLDRAERQVMLDSVSDDLFAEVSHNVSRNGDFSIQVLTKALEVFDLQIIPLDNPVAQPAQMSPDVENAYICHLHDHWFCLRKVENEWYNFDSMKAAPEHLSKFGLSVYLDSLKTARWSIFVVRGDFPKECPVVNGSNRYGRWMTPEEAKRINDSASRKRDRAGRLRRLRLERKGIVLSDDDDEDDDRLLKEAIAASLRESSTADEKQPDSSGNENENTSGAKEKQSDISENENVEKDKKKRRVEEVNDGLLEGEEFTCSKDD</sequence>
<evidence type="ECO:0000256" key="4">
    <source>
        <dbReference type="ARBA" id="ARBA00022670"/>
    </source>
</evidence>
<dbReference type="AlphaFoldDB" id="A0ABD3DGG8"/>
<feature type="active site" evidence="11">
    <location>
        <position position="115"/>
    </location>
</feature>
<dbReference type="SMART" id="SM01246">
    <property type="entry name" value="Josephin"/>
    <property type="match status" value="1"/>
</dbReference>
<keyword evidence="10" id="KW-0539">Nucleus</keyword>
<evidence type="ECO:0000256" key="12">
    <source>
        <dbReference type="SAM" id="MobiDB-lite"/>
    </source>
</evidence>
<dbReference type="InterPro" id="IPR006155">
    <property type="entry name" value="Josephin"/>
</dbReference>
<evidence type="ECO:0000256" key="11">
    <source>
        <dbReference type="PROSITE-ProRule" id="PRU00331"/>
    </source>
</evidence>
<feature type="compositionally biased region" description="Basic and acidic residues" evidence="12">
    <location>
        <begin position="260"/>
        <end position="284"/>
    </location>
</feature>